<keyword evidence="7" id="KW-0732">Signal</keyword>
<evidence type="ECO:0000256" key="4">
    <source>
        <dbReference type="ARBA" id="ARBA00022452"/>
    </source>
</evidence>
<keyword evidence="5 10" id="KW-1029">Fimbrium biogenesis</keyword>
<dbReference type="Proteomes" id="UP000255460">
    <property type="component" value="Unassembled WGS sequence"/>
</dbReference>
<name>A0A376L2R8_ECOLX</name>
<dbReference type="PANTHER" id="PTHR30451:SF21">
    <property type="entry name" value="FIMBRIAL USHER DOMAIN-CONTAINING PROTEIN YDET-RELATED"/>
    <property type="match status" value="1"/>
</dbReference>
<proteinExistence type="inferred from homology"/>
<evidence type="ECO:0000256" key="10">
    <source>
        <dbReference type="RuleBase" id="RU003884"/>
    </source>
</evidence>
<gene>
    <name evidence="12" type="primary">fimD_9</name>
    <name evidence="12" type="ORF">NCTC10418_06866</name>
</gene>
<evidence type="ECO:0000256" key="7">
    <source>
        <dbReference type="ARBA" id="ARBA00022729"/>
    </source>
</evidence>
<dbReference type="InterPro" id="IPR042186">
    <property type="entry name" value="FimD_plug_dom"/>
</dbReference>
<dbReference type="GO" id="GO:0009297">
    <property type="term" value="P:pilus assembly"/>
    <property type="evidence" value="ECO:0007669"/>
    <property type="project" value="InterPro"/>
</dbReference>
<dbReference type="Gene3D" id="3.10.20.410">
    <property type="match status" value="1"/>
</dbReference>
<evidence type="ECO:0000256" key="6">
    <source>
        <dbReference type="ARBA" id="ARBA00022692"/>
    </source>
</evidence>
<dbReference type="Pfam" id="PF00577">
    <property type="entry name" value="Usher"/>
    <property type="match status" value="1"/>
</dbReference>
<keyword evidence="8 10" id="KW-0472">Membrane</keyword>
<evidence type="ECO:0000256" key="5">
    <source>
        <dbReference type="ARBA" id="ARBA00022558"/>
    </source>
</evidence>
<organism evidence="12 13">
    <name type="scientific">Escherichia coli</name>
    <dbReference type="NCBI Taxonomy" id="562"/>
    <lineage>
        <taxon>Bacteria</taxon>
        <taxon>Pseudomonadati</taxon>
        <taxon>Pseudomonadota</taxon>
        <taxon>Gammaproteobacteria</taxon>
        <taxon>Enterobacterales</taxon>
        <taxon>Enterobacteriaceae</taxon>
        <taxon>Escherichia</taxon>
    </lineage>
</organism>
<feature type="domain" description="PapC N-terminal" evidence="11">
    <location>
        <begin position="11"/>
        <end position="134"/>
    </location>
</feature>
<dbReference type="PANTHER" id="PTHR30451">
    <property type="entry name" value="OUTER MEMBRANE USHER PROTEIN"/>
    <property type="match status" value="1"/>
</dbReference>
<evidence type="ECO:0000256" key="9">
    <source>
        <dbReference type="ARBA" id="ARBA00023237"/>
    </source>
</evidence>
<dbReference type="InterPro" id="IPR037224">
    <property type="entry name" value="PapC_N_sf"/>
</dbReference>
<accession>A0A376L2R8</accession>
<reference evidence="12 13" key="1">
    <citation type="submission" date="2018-06" db="EMBL/GenBank/DDBJ databases">
        <authorList>
            <consortium name="Pathogen Informatics"/>
            <person name="Doyle S."/>
        </authorList>
    </citation>
    <scope>NUCLEOTIDE SEQUENCE [LARGE SCALE GENOMIC DNA]</scope>
    <source>
        <strain evidence="12 13">NCTC10418</strain>
    </source>
</reference>
<keyword evidence="4" id="KW-1134">Transmembrane beta strand</keyword>
<keyword evidence="9 10" id="KW-0998">Cell outer membrane</keyword>
<dbReference type="InterPro" id="IPR018030">
    <property type="entry name" value="Fimbrial_membr_usher_CS"/>
</dbReference>
<evidence type="ECO:0000256" key="1">
    <source>
        <dbReference type="ARBA" id="ARBA00004571"/>
    </source>
</evidence>
<evidence type="ECO:0000259" key="11">
    <source>
        <dbReference type="Pfam" id="PF13954"/>
    </source>
</evidence>
<dbReference type="InterPro" id="IPR000015">
    <property type="entry name" value="Fimb_usher"/>
</dbReference>
<keyword evidence="3 10" id="KW-0813">Transport</keyword>
<protein>
    <submittedName>
        <fullName evidence="12">Putative fimbrial usher protein FanD</fullName>
    </submittedName>
</protein>
<comment type="similarity">
    <text evidence="2 10">Belongs to the fimbrial export usher family.</text>
</comment>
<dbReference type="NCBIfam" id="NF011760">
    <property type="entry name" value="PRK15213.1"/>
    <property type="match status" value="1"/>
</dbReference>
<dbReference type="Gene3D" id="2.60.40.2610">
    <property type="entry name" value="Outer membrane usher protein FimD, plug domain"/>
    <property type="match status" value="1"/>
</dbReference>
<evidence type="ECO:0000313" key="13">
    <source>
        <dbReference type="Proteomes" id="UP000255460"/>
    </source>
</evidence>
<dbReference type="GO" id="GO:0009279">
    <property type="term" value="C:cell outer membrane"/>
    <property type="evidence" value="ECO:0007669"/>
    <property type="project" value="UniProtKB-SubCell"/>
</dbReference>
<dbReference type="PROSITE" id="PS01151">
    <property type="entry name" value="FIMBRIAL_USHER"/>
    <property type="match status" value="1"/>
</dbReference>
<dbReference type="Pfam" id="PF13954">
    <property type="entry name" value="PapC_N"/>
    <property type="match status" value="1"/>
</dbReference>
<evidence type="ECO:0000256" key="2">
    <source>
        <dbReference type="ARBA" id="ARBA00008064"/>
    </source>
</evidence>
<sequence>MIFLQGTKTTPSVLISGSRYPAGEYYLDVLVNDEYIGKTTLIISKDEEKNNTLCLSEKWLKDAGVRLRLSDYKSAFDELRQCYLFSNTGYTKVDFDYGAQRLKFNIPQSYLISKTDPSQWDYGVNAVRLKYSGNFSDSTDSKTSAYGNVDVMFNAGKWILASNMNATRDSNGHSQFAARDITLSRAVSKIQGDLILGKSQTRSELFSDFGFYGASLRSNSNMKAWDLRGYSPVISGVATSASRITVKQNGYTIYSKVVPSGPYNLDDVQPVGNGDLVVEVEDASGRKTYMYYPVTTLPSLLRPGEFQYDLAVGKKNNSSELKDAFSSDSGTFWLGSLGYGFSSTTVNAASIIHTKYQAGGISLTQMMGGLGAVSVGANISHADYKNGTDKHGYSYSAKYAKSFTNSTDLQLLAYRFESKGYVEFSDFNTDDEYINYNKKSRYEAQLAQRLGNSSLSLQAWQEDYWNFEGHARGASLSFSSVIFDDVSLYLSGNYSKRPYMDKPDYSTSLGISVPFTLGGVRHYSSSSVGYSQTGRSTFNTSISASPTERLNYNLNAQMSEKGERGISAGMGYAFNAVQTNVGLEQSQHRTTVSGSLSGQILGTPESGFLMTKESGNTLGIVNVPGVSGVSFNNSLPTNSKGNTVVGLSGYSLNHINIDMDNVPDDLELQATSYNVVPTEGAVVYRQFGADYVQRYILQIRDHNGHLLDGGTAKTAQGLNVGNVAGNGVLMMSLLSEPDTVLVDMGRGNQCRFSMSGITPSATRVQEVYCE</sequence>
<evidence type="ECO:0000256" key="8">
    <source>
        <dbReference type="ARBA" id="ARBA00023136"/>
    </source>
</evidence>
<dbReference type="SUPFAM" id="SSF141729">
    <property type="entry name" value="FimD N-terminal domain-like"/>
    <property type="match status" value="1"/>
</dbReference>
<comment type="subcellular location">
    <subcellularLocation>
        <location evidence="1 10">Cell outer membrane</location>
        <topology evidence="1 10">Multi-pass membrane protein</topology>
    </subcellularLocation>
</comment>
<dbReference type="EMBL" id="UFZQ01000001">
    <property type="protein sequence ID" value="STE89144.1"/>
    <property type="molecule type" value="Genomic_DNA"/>
</dbReference>
<dbReference type="AlphaFoldDB" id="A0A376L2R8"/>
<evidence type="ECO:0000313" key="12">
    <source>
        <dbReference type="EMBL" id="STE89144.1"/>
    </source>
</evidence>
<dbReference type="GO" id="GO:0015473">
    <property type="term" value="F:fimbrial usher porin activity"/>
    <property type="evidence" value="ECO:0007669"/>
    <property type="project" value="InterPro"/>
</dbReference>
<dbReference type="InterPro" id="IPR025885">
    <property type="entry name" value="PapC_N"/>
</dbReference>
<keyword evidence="6 10" id="KW-0812">Transmembrane</keyword>
<evidence type="ECO:0000256" key="3">
    <source>
        <dbReference type="ARBA" id="ARBA00022448"/>
    </source>
</evidence>
<dbReference type="Gene3D" id="2.60.40.3110">
    <property type="match status" value="1"/>
</dbReference>